<keyword evidence="10 11" id="KW-0472">Membrane</keyword>
<dbReference type="STRING" id="593117.TGAM_0544"/>
<evidence type="ECO:0000256" key="6">
    <source>
        <dbReference type="ARBA" id="ARBA00022475"/>
    </source>
</evidence>
<dbReference type="UniPathway" id="UPA00148"/>
<dbReference type="PaxDb" id="593117-TGAM_0544"/>
<dbReference type="NCBIfam" id="TIGR00380">
    <property type="entry name" value="cobal_cbiB"/>
    <property type="match status" value="1"/>
</dbReference>
<comment type="caution">
    <text evidence="11">Lacks conserved residue(s) required for the propagation of feature annotation.</text>
</comment>
<evidence type="ECO:0000256" key="4">
    <source>
        <dbReference type="ARBA" id="ARBA00006263"/>
    </source>
</evidence>
<feature type="transmembrane region" description="Helical" evidence="11">
    <location>
        <begin position="50"/>
        <end position="74"/>
    </location>
</feature>
<evidence type="ECO:0000256" key="8">
    <source>
        <dbReference type="ARBA" id="ARBA00022692"/>
    </source>
</evidence>
<evidence type="ECO:0000256" key="11">
    <source>
        <dbReference type="HAMAP-Rule" id="MF_00024"/>
    </source>
</evidence>
<evidence type="ECO:0000313" key="13">
    <source>
        <dbReference type="Proteomes" id="UP000001488"/>
    </source>
</evidence>
<accession>C5A484</accession>
<comment type="pathway">
    <text evidence="3 11">Cofactor biosynthesis; adenosylcobalamin biosynthesis.</text>
</comment>
<evidence type="ECO:0000256" key="10">
    <source>
        <dbReference type="ARBA" id="ARBA00023136"/>
    </source>
</evidence>
<dbReference type="Proteomes" id="UP000001488">
    <property type="component" value="Chromosome"/>
</dbReference>
<dbReference type="GO" id="GO:0048472">
    <property type="term" value="F:threonine-phosphate decarboxylase activity"/>
    <property type="evidence" value="ECO:0007669"/>
    <property type="project" value="InterPro"/>
</dbReference>
<keyword evidence="13" id="KW-1185">Reference proteome</keyword>
<proteinExistence type="inferred from homology"/>
<comment type="similarity">
    <text evidence="4 11">Belongs to the CobD/CbiB family.</text>
</comment>
<name>C5A484_THEGJ</name>
<keyword evidence="9 11" id="KW-1133">Transmembrane helix</keyword>
<dbReference type="GeneID" id="7987412"/>
<protein>
    <recommendedName>
        <fullName evidence="5 11">Probable cobalamin biosynthesis protein CobD</fullName>
    </recommendedName>
</protein>
<dbReference type="OrthoDB" id="46105at2157"/>
<dbReference type="PANTHER" id="PTHR34308">
    <property type="entry name" value="COBALAMIN BIOSYNTHESIS PROTEIN CBIB"/>
    <property type="match status" value="1"/>
</dbReference>
<gene>
    <name evidence="11 12" type="primary">cobD</name>
    <name evidence="12" type="ordered locus">TGAM_0544</name>
</gene>
<dbReference type="HAMAP" id="MF_00024">
    <property type="entry name" value="CobD_CbiB"/>
    <property type="match status" value="1"/>
</dbReference>
<evidence type="ECO:0000256" key="3">
    <source>
        <dbReference type="ARBA" id="ARBA00004953"/>
    </source>
</evidence>
<dbReference type="GO" id="GO:0015420">
    <property type="term" value="F:ABC-type vitamin B12 transporter activity"/>
    <property type="evidence" value="ECO:0007669"/>
    <property type="project" value="UniProtKB-UniRule"/>
</dbReference>
<feature type="transmembrane region" description="Helical" evidence="11">
    <location>
        <begin position="268"/>
        <end position="288"/>
    </location>
</feature>
<comment type="function">
    <text evidence="1 11">Converts cobyric acid to cobinamide by the addition of aminopropanol on the F carboxylic group.</text>
</comment>
<keyword evidence="12" id="KW-0436">Ligase</keyword>
<dbReference type="GO" id="GO:0016874">
    <property type="term" value="F:ligase activity"/>
    <property type="evidence" value="ECO:0007669"/>
    <property type="project" value="UniProtKB-KW"/>
</dbReference>
<evidence type="ECO:0000256" key="7">
    <source>
        <dbReference type="ARBA" id="ARBA00022573"/>
    </source>
</evidence>
<dbReference type="PANTHER" id="PTHR34308:SF1">
    <property type="entry name" value="COBALAMIN BIOSYNTHESIS PROTEIN CBIB"/>
    <property type="match status" value="1"/>
</dbReference>
<dbReference type="InterPro" id="IPR004485">
    <property type="entry name" value="Cobalamin_biosynth_CobD/CbiB"/>
</dbReference>
<dbReference type="EMBL" id="CP001398">
    <property type="protein sequence ID" value="ACS33046.1"/>
    <property type="molecule type" value="Genomic_DNA"/>
</dbReference>
<evidence type="ECO:0000256" key="2">
    <source>
        <dbReference type="ARBA" id="ARBA00004651"/>
    </source>
</evidence>
<evidence type="ECO:0000256" key="5">
    <source>
        <dbReference type="ARBA" id="ARBA00016185"/>
    </source>
</evidence>
<dbReference type="PATRIC" id="fig|593117.10.peg.542"/>
<dbReference type="eggNOG" id="arCOG04274">
    <property type="taxonomic scope" value="Archaea"/>
</dbReference>
<dbReference type="AlphaFoldDB" id="C5A484"/>
<sequence length="294" mass="33144">MDALIVFLLALLWDLLLGEPPVELHPVVWFGRVAGFLDGKWKRRGPLPDFLAGALTALLVIAFALALSLLPLYLPFPLNYALAVYLLKSSFAMRSLHEHIARTITEDINEKRKAVSMIVSRDVKNLDESHLNSASIESLAENLNDSVIAPLFYFLLFGLPGALFYRAVNTIDAMLGYRNERYEFFGKFSARLDDVLNFIPARLTVLLYIPLGGLKVLRHYHLAKFKINSDKPMSAMSAVLGVWLEKPGVYRFPGREPKNKDIKRALKVYWFVVAEWVGIVLLLLAKGVCPCWSP</sequence>
<dbReference type="RefSeq" id="WP_015858164.1">
    <property type="nucleotide sequence ID" value="NC_012804.1"/>
</dbReference>
<dbReference type="KEGG" id="tga:TGAM_0544"/>
<dbReference type="GO" id="GO:0005886">
    <property type="term" value="C:plasma membrane"/>
    <property type="evidence" value="ECO:0007669"/>
    <property type="project" value="UniProtKB-SubCell"/>
</dbReference>
<comment type="subcellular location">
    <subcellularLocation>
        <location evidence="2 11">Cell membrane</location>
        <topology evidence="2 11">Multi-pass membrane protein</topology>
    </subcellularLocation>
</comment>
<keyword evidence="8 11" id="KW-0812">Transmembrane</keyword>
<feature type="transmembrane region" description="Helical" evidence="11">
    <location>
        <begin position="147"/>
        <end position="168"/>
    </location>
</feature>
<evidence type="ECO:0000313" key="12">
    <source>
        <dbReference type="EMBL" id="ACS33046.1"/>
    </source>
</evidence>
<evidence type="ECO:0000256" key="9">
    <source>
        <dbReference type="ARBA" id="ARBA00022989"/>
    </source>
</evidence>
<dbReference type="HOGENOM" id="CLU_054212_0_2_2"/>
<evidence type="ECO:0000256" key="1">
    <source>
        <dbReference type="ARBA" id="ARBA00003384"/>
    </source>
</evidence>
<dbReference type="GO" id="GO:0009236">
    <property type="term" value="P:cobalamin biosynthetic process"/>
    <property type="evidence" value="ECO:0007669"/>
    <property type="project" value="UniProtKB-UniRule"/>
</dbReference>
<keyword evidence="6 11" id="KW-1003">Cell membrane</keyword>
<reference evidence="12 13" key="1">
    <citation type="journal article" date="2007" name="Genome Biol.">
        <title>Genome analysis and genome-wide proteomics of Thermococcus gammatolerans, the most radioresistant organism known amongst the Archaea.</title>
        <authorList>
            <person name="Zivanovic Y."/>
            <person name="Armengaud J."/>
            <person name="Lagorce A."/>
            <person name="Leplat C."/>
            <person name="Guerin P."/>
            <person name="Dutertre M."/>
            <person name="Anthouard V."/>
            <person name="Forterre P."/>
            <person name="Wincker P."/>
            <person name="Confalonieri F."/>
        </authorList>
    </citation>
    <scope>NUCLEOTIDE SEQUENCE [LARGE SCALE GENOMIC DNA]</scope>
    <source>
        <strain evidence="13">DSM 15229 / JCM 11827 / EJ3</strain>
    </source>
</reference>
<keyword evidence="7 11" id="KW-0169">Cobalamin biosynthesis</keyword>
<dbReference type="Pfam" id="PF03186">
    <property type="entry name" value="CobD_Cbib"/>
    <property type="match status" value="1"/>
</dbReference>
<organism evidence="12 13">
    <name type="scientific">Thermococcus gammatolerans (strain DSM 15229 / JCM 11827 / EJ3)</name>
    <dbReference type="NCBI Taxonomy" id="593117"/>
    <lineage>
        <taxon>Archaea</taxon>
        <taxon>Methanobacteriati</taxon>
        <taxon>Methanobacteriota</taxon>
        <taxon>Thermococci</taxon>
        <taxon>Thermococcales</taxon>
        <taxon>Thermococcaceae</taxon>
        <taxon>Thermococcus</taxon>
    </lineage>
</organism>